<feature type="signal peptide" evidence="17">
    <location>
        <begin position="1"/>
        <end position="22"/>
    </location>
</feature>
<evidence type="ECO:0000256" key="11">
    <source>
        <dbReference type="ARBA" id="ARBA00022737"/>
    </source>
</evidence>
<evidence type="ECO:0000256" key="5">
    <source>
        <dbReference type="ARBA" id="ARBA00008063"/>
    </source>
</evidence>
<evidence type="ECO:0000256" key="12">
    <source>
        <dbReference type="ARBA" id="ARBA00022837"/>
    </source>
</evidence>
<dbReference type="InterPro" id="IPR040250">
    <property type="entry name" value="Nucleobindin"/>
</dbReference>
<evidence type="ECO:0000259" key="18">
    <source>
        <dbReference type="PROSITE" id="PS50222"/>
    </source>
</evidence>
<dbReference type="PROSITE" id="PS50222">
    <property type="entry name" value="EF_HAND_2"/>
    <property type="match status" value="1"/>
</dbReference>
<dbReference type="SUPFAM" id="SSF47473">
    <property type="entry name" value="EF-hand"/>
    <property type="match status" value="1"/>
</dbReference>
<evidence type="ECO:0000256" key="17">
    <source>
        <dbReference type="SAM" id="SignalP"/>
    </source>
</evidence>
<keyword evidence="11" id="KW-0677">Repeat</keyword>
<evidence type="ECO:0000256" key="7">
    <source>
        <dbReference type="ARBA" id="ARBA00022525"/>
    </source>
</evidence>
<keyword evidence="12" id="KW-0106">Calcium</keyword>
<evidence type="ECO:0000256" key="9">
    <source>
        <dbReference type="ARBA" id="ARBA00022658"/>
    </source>
</evidence>
<evidence type="ECO:0000256" key="16">
    <source>
        <dbReference type="SAM" id="MobiDB-lite"/>
    </source>
</evidence>
<keyword evidence="10 17" id="KW-0732">Signal</keyword>
<evidence type="ECO:0000313" key="20">
    <source>
        <dbReference type="RefSeq" id="XP_002730932.1"/>
    </source>
</evidence>
<gene>
    <name evidence="20" type="primary">LOC100371600</name>
</gene>
<evidence type="ECO:0000256" key="14">
    <source>
        <dbReference type="ARBA" id="ARBA00023125"/>
    </source>
</evidence>
<keyword evidence="9" id="KW-0344">Guanine-nucleotide releasing factor</keyword>
<evidence type="ECO:0000256" key="15">
    <source>
        <dbReference type="ARBA" id="ARBA00023136"/>
    </source>
</evidence>
<keyword evidence="8" id="KW-0597">Phosphoprotein</keyword>
<keyword evidence="15" id="KW-0472">Membrane</keyword>
<evidence type="ECO:0000256" key="3">
    <source>
        <dbReference type="ARBA" id="ARBA00004555"/>
    </source>
</evidence>
<feature type="chain" id="PRO_5045507067" evidence="17">
    <location>
        <begin position="23"/>
        <end position="384"/>
    </location>
</feature>
<evidence type="ECO:0000256" key="1">
    <source>
        <dbReference type="ARBA" id="ARBA00004170"/>
    </source>
</evidence>
<dbReference type="GeneID" id="100371600"/>
<dbReference type="InterPro" id="IPR057576">
    <property type="entry name" value="NUCB1_N"/>
</dbReference>
<evidence type="ECO:0000256" key="10">
    <source>
        <dbReference type="ARBA" id="ARBA00022729"/>
    </source>
</evidence>
<organism evidence="19 20">
    <name type="scientific">Saccoglossus kowalevskii</name>
    <name type="common">Acorn worm</name>
    <dbReference type="NCBI Taxonomy" id="10224"/>
    <lineage>
        <taxon>Eukaryota</taxon>
        <taxon>Metazoa</taxon>
        <taxon>Hemichordata</taxon>
        <taxon>Enteropneusta</taxon>
        <taxon>Harrimaniidae</taxon>
        <taxon>Saccoglossus</taxon>
    </lineage>
</organism>
<evidence type="ECO:0000256" key="2">
    <source>
        <dbReference type="ARBA" id="ARBA00004496"/>
    </source>
</evidence>
<dbReference type="PANTHER" id="PTHR19237">
    <property type="entry name" value="NUCLEOBINDIN"/>
    <property type="match status" value="1"/>
</dbReference>
<feature type="compositionally biased region" description="Basic and acidic residues" evidence="16">
    <location>
        <begin position="355"/>
        <end position="366"/>
    </location>
</feature>
<comment type="similarity">
    <text evidence="5">Belongs to the nucleobindin family.</text>
</comment>
<dbReference type="PANTHER" id="PTHR19237:SF20">
    <property type="entry name" value="NUCLEOBINDIN 1"/>
    <property type="match status" value="1"/>
</dbReference>
<dbReference type="RefSeq" id="XP_002730932.1">
    <property type="nucleotide sequence ID" value="XM_002730886.2"/>
</dbReference>
<feature type="compositionally biased region" description="Polar residues" evidence="16">
    <location>
        <begin position="367"/>
        <end position="377"/>
    </location>
</feature>
<dbReference type="InterPro" id="IPR011992">
    <property type="entry name" value="EF-hand-dom_pair"/>
</dbReference>
<name>A0ABM0GJ20_SACKO</name>
<dbReference type="Pfam" id="PF25434">
    <property type="entry name" value="NUCB1_N"/>
    <property type="match status" value="1"/>
</dbReference>
<reference evidence="20" key="1">
    <citation type="submission" date="2025-08" db="UniProtKB">
        <authorList>
            <consortium name="RefSeq"/>
        </authorList>
    </citation>
    <scope>IDENTIFICATION</scope>
    <source>
        <tissue evidence="20">Testes</tissue>
    </source>
</reference>
<keyword evidence="7" id="KW-0964">Secreted</keyword>
<sequence>MFMLKQCLPWLILAAAITVLYSAPVNVNENEVDDKDFEDSFLLLDYRSYFRQVGEILTDDPVILDELKKLSDHDIESGNVSHVLQFAHKTIRDKLDELKSEEINRLRSGISKSFKAARESNATAAMKESIANSIKDYTGHIEMKMQEFRPEDLQLLIKKAHEDITRINQLRKDDFKKGAMEKEIQRRKELLNLSLNERKVQEEKFAEEKLKESKHEEVNHPGSKKQLEEVWEKTDQLEKEFFDPKVFFRMHDINADGFLDILEVEALLIKEVDKIYGEDGDPSEKTEEISRMREHVYNEVDQNKDDLINQKEFVESISRDQDEEGWEDLRDNPIYTEDELNEYNKKMEELQEVKDNATKKRQDRANNKLTEQQQTDDNIVRMQV</sequence>
<keyword evidence="14" id="KW-0238">DNA-binding</keyword>
<dbReference type="Gene3D" id="1.10.238.10">
    <property type="entry name" value="EF-hand"/>
    <property type="match status" value="1"/>
</dbReference>
<evidence type="ECO:0000256" key="4">
    <source>
        <dbReference type="ARBA" id="ARBA00004613"/>
    </source>
</evidence>
<keyword evidence="19" id="KW-1185">Reference proteome</keyword>
<feature type="domain" description="EF-hand" evidence="18">
    <location>
        <begin position="239"/>
        <end position="274"/>
    </location>
</feature>
<evidence type="ECO:0000256" key="8">
    <source>
        <dbReference type="ARBA" id="ARBA00022553"/>
    </source>
</evidence>
<evidence type="ECO:0000256" key="13">
    <source>
        <dbReference type="ARBA" id="ARBA00023034"/>
    </source>
</evidence>
<feature type="region of interest" description="Disordered" evidence="16">
    <location>
        <begin position="355"/>
        <end position="384"/>
    </location>
</feature>
<keyword evidence="6" id="KW-0963">Cytoplasm</keyword>
<evidence type="ECO:0000256" key="6">
    <source>
        <dbReference type="ARBA" id="ARBA00022490"/>
    </source>
</evidence>
<dbReference type="Proteomes" id="UP000694865">
    <property type="component" value="Unplaced"/>
</dbReference>
<dbReference type="PROSITE" id="PS00018">
    <property type="entry name" value="EF_HAND_1"/>
    <property type="match status" value="2"/>
</dbReference>
<accession>A0ABM0GJ20</accession>
<protein>
    <submittedName>
        <fullName evidence="20">Nucleobindin-2-like</fullName>
    </submittedName>
</protein>
<evidence type="ECO:0000313" key="19">
    <source>
        <dbReference type="Proteomes" id="UP000694865"/>
    </source>
</evidence>
<keyword evidence="13" id="KW-0333">Golgi apparatus</keyword>
<dbReference type="InterPro" id="IPR018247">
    <property type="entry name" value="EF_Hand_1_Ca_BS"/>
</dbReference>
<proteinExistence type="inferred from homology"/>
<comment type="subcellular location">
    <subcellularLocation>
        <location evidence="2">Cytoplasm</location>
    </subcellularLocation>
    <subcellularLocation>
        <location evidence="3">Golgi apparatus</location>
    </subcellularLocation>
    <subcellularLocation>
        <location evidence="1">Membrane</location>
        <topology evidence="1">Peripheral membrane protein</topology>
    </subcellularLocation>
    <subcellularLocation>
        <location evidence="4">Secreted</location>
    </subcellularLocation>
</comment>
<dbReference type="InterPro" id="IPR002048">
    <property type="entry name" value="EF_hand_dom"/>
</dbReference>